<accession>A0AAD6ZT91</accession>
<proteinExistence type="predicted"/>
<evidence type="ECO:0000313" key="3">
    <source>
        <dbReference type="Proteomes" id="UP001218218"/>
    </source>
</evidence>
<gene>
    <name evidence="2" type="ORF">DFH08DRAFT_812894</name>
</gene>
<name>A0AAD6ZT91_9AGAR</name>
<feature type="compositionally biased region" description="Basic and acidic residues" evidence="1">
    <location>
        <begin position="30"/>
        <end position="40"/>
    </location>
</feature>
<evidence type="ECO:0000256" key="1">
    <source>
        <dbReference type="SAM" id="MobiDB-lite"/>
    </source>
</evidence>
<feature type="region of interest" description="Disordered" evidence="1">
    <location>
        <begin position="21"/>
        <end position="46"/>
    </location>
</feature>
<dbReference type="EMBL" id="JARIHO010000029">
    <property type="protein sequence ID" value="KAJ7337571.1"/>
    <property type="molecule type" value="Genomic_DNA"/>
</dbReference>
<dbReference type="AlphaFoldDB" id="A0AAD6ZT91"/>
<evidence type="ECO:0000313" key="2">
    <source>
        <dbReference type="EMBL" id="KAJ7337571.1"/>
    </source>
</evidence>
<comment type="caution">
    <text evidence="2">The sequence shown here is derived from an EMBL/GenBank/DDBJ whole genome shotgun (WGS) entry which is preliminary data.</text>
</comment>
<dbReference type="Proteomes" id="UP001218218">
    <property type="component" value="Unassembled WGS sequence"/>
</dbReference>
<protein>
    <submittedName>
        <fullName evidence="2">Uncharacterized protein</fullName>
    </submittedName>
</protein>
<sequence length="248" mass="27626">MAAITFTKHFSQMVVYTGHDTNQLGTSGAEGREKEEKETGEGEGMSDTPWLTPLSIILFCGSGVVNRTIALSWYHKQIILVIEHKSHNAVHWSVNTGEVRTQYMDVPGDTCKDTTGPCAGPHPHDPVLLLTSTFITVSATHPSPIPPIAWDCMSKTKFAFALAPVFSGLDFHISVCKTILVRTYVYFHLQFFRPTQVWHSDFFSSVVNWSSVEGCHTVEAVNTRAVSQTKLREAKNDRAIVWSFKSSH</sequence>
<reference evidence="2" key="1">
    <citation type="submission" date="2023-03" db="EMBL/GenBank/DDBJ databases">
        <title>Massive genome expansion in bonnet fungi (Mycena s.s.) driven by repeated elements and novel gene families across ecological guilds.</title>
        <authorList>
            <consortium name="Lawrence Berkeley National Laboratory"/>
            <person name="Harder C.B."/>
            <person name="Miyauchi S."/>
            <person name="Viragh M."/>
            <person name="Kuo A."/>
            <person name="Thoen E."/>
            <person name="Andreopoulos B."/>
            <person name="Lu D."/>
            <person name="Skrede I."/>
            <person name="Drula E."/>
            <person name="Henrissat B."/>
            <person name="Morin E."/>
            <person name="Kohler A."/>
            <person name="Barry K."/>
            <person name="LaButti K."/>
            <person name="Morin E."/>
            <person name="Salamov A."/>
            <person name="Lipzen A."/>
            <person name="Mereny Z."/>
            <person name="Hegedus B."/>
            <person name="Baldrian P."/>
            <person name="Stursova M."/>
            <person name="Weitz H."/>
            <person name="Taylor A."/>
            <person name="Grigoriev I.V."/>
            <person name="Nagy L.G."/>
            <person name="Martin F."/>
            <person name="Kauserud H."/>
        </authorList>
    </citation>
    <scope>NUCLEOTIDE SEQUENCE</scope>
    <source>
        <strain evidence="2">CBHHK002</strain>
    </source>
</reference>
<keyword evidence="3" id="KW-1185">Reference proteome</keyword>
<organism evidence="2 3">
    <name type="scientific">Mycena albidolilacea</name>
    <dbReference type="NCBI Taxonomy" id="1033008"/>
    <lineage>
        <taxon>Eukaryota</taxon>
        <taxon>Fungi</taxon>
        <taxon>Dikarya</taxon>
        <taxon>Basidiomycota</taxon>
        <taxon>Agaricomycotina</taxon>
        <taxon>Agaricomycetes</taxon>
        <taxon>Agaricomycetidae</taxon>
        <taxon>Agaricales</taxon>
        <taxon>Marasmiineae</taxon>
        <taxon>Mycenaceae</taxon>
        <taxon>Mycena</taxon>
    </lineage>
</organism>